<name>A0A135ST33_9PEZI</name>
<dbReference type="EMBL" id="JFFI01002254">
    <property type="protein sequence ID" value="KXH39011.1"/>
    <property type="molecule type" value="Genomic_DNA"/>
</dbReference>
<dbReference type="PANTHER" id="PTHR10622">
    <property type="entry name" value="HET DOMAIN-CONTAINING PROTEIN"/>
    <property type="match status" value="1"/>
</dbReference>
<evidence type="ECO:0000313" key="3">
    <source>
        <dbReference type="Proteomes" id="UP000070121"/>
    </source>
</evidence>
<dbReference type="Pfam" id="PF26640">
    <property type="entry name" value="DUF8212"/>
    <property type="match status" value="1"/>
</dbReference>
<dbReference type="InterPro" id="IPR058525">
    <property type="entry name" value="DUF8212"/>
</dbReference>
<evidence type="ECO:0000259" key="1">
    <source>
        <dbReference type="Pfam" id="PF26640"/>
    </source>
</evidence>
<dbReference type="PANTHER" id="PTHR10622:SF10">
    <property type="entry name" value="HET DOMAIN-CONTAINING PROTEIN"/>
    <property type="match status" value="1"/>
</dbReference>
<reference evidence="2 3" key="1">
    <citation type="submission" date="2014-02" db="EMBL/GenBank/DDBJ databases">
        <title>The genome sequence of Colletotrichum salicis CBS 607.94.</title>
        <authorList>
            <person name="Baroncelli R."/>
            <person name="Thon M.R."/>
        </authorList>
    </citation>
    <scope>NUCLEOTIDE SEQUENCE [LARGE SCALE GENOMIC DNA]</scope>
    <source>
        <strain evidence="2 3">CBS 607.94</strain>
    </source>
</reference>
<dbReference type="STRING" id="1209931.A0A135ST33"/>
<dbReference type="Proteomes" id="UP000070121">
    <property type="component" value="Unassembled WGS sequence"/>
</dbReference>
<proteinExistence type="predicted"/>
<accession>A0A135ST33</accession>
<sequence length="555" mass="63865">MRLINVNSLRLEEFFDDSIPKYAILSHTWGKDEVTYQDLCWLHEYEGSREAFCSLEALITSATLNSVDKAKRLRQRPGFHKIVQSARLAKGNLYNTSGSIHAVSIKPAALSFRKPSTQCLDGTKMRTGWTLQELLAPRHMYFYNQKWNLVGDKISLRDQMSTITGIPRSILAHERPFQDVCLAWRMSWANRRQTSRKEDMAYCLLGLFNINMPLLYGEDDMAFVRLQQEIIKETTDQSLLAWGLKTPFGTKCHFFATSPATIARSNSFWIDILTDQPSSYFDLTNRGLRIHLTLLDLSRRGPDHLDSSLQYHFAFLNLHDYEGHRIGIPLFETRTPSRFKGDVFVRSPSVPVALSASTLKKLRDLKHEELVIVREPPWRPSLPEGTWLLSVEHLPSALNPGSHPIDIIETFPPMISVRNLNDKYILIAMPLPCNRPGKLREQSWQFFLRCALPEPVGGRAEPTQLVETYVVGWEELPFVLWSDRKDMRKEDPYASLADAVFSGARFYGRHVWSGKRDFLVDGKPLRAMANVSLMGVTPYHLHIKWDFQREERNSE</sequence>
<gene>
    <name evidence="2" type="ORF">CSAL01_03757</name>
</gene>
<comment type="caution">
    <text evidence="2">The sequence shown here is derived from an EMBL/GenBank/DDBJ whole genome shotgun (WGS) entry which is preliminary data.</text>
</comment>
<feature type="domain" description="DUF8212" evidence="1">
    <location>
        <begin position="222"/>
        <end position="244"/>
    </location>
</feature>
<dbReference type="AlphaFoldDB" id="A0A135ST33"/>
<keyword evidence="3" id="KW-1185">Reference proteome</keyword>
<organism evidence="2 3">
    <name type="scientific">Colletotrichum salicis</name>
    <dbReference type="NCBI Taxonomy" id="1209931"/>
    <lineage>
        <taxon>Eukaryota</taxon>
        <taxon>Fungi</taxon>
        <taxon>Dikarya</taxon>
        <taxon>Ascomycota</taxon>
        <taxon>Pezizomycotina</taxon>
        <taxon>Sordariomycetes</taxon>
        <taxon>Hypocreomycetidae</taxon>
        <taxon>Glomerellales</taxon>
        <taxon>Glomerellaceae</taxon>
        <taxon>Colletotrichum</taxon>
        <taxon>Colletotrichum acutatum species complex</taxon>
    </lineage>
</organism>
<protein>
    <submittedName>
        <fullName evidence="2">HET domain-containing protein</fullName>
    </submittedName>
</protein>
<dbReference type="OrthoDB" id="20872at2759"/>
<evidence type="ECO:0000313" key="2">
    <source>
        <dbReference type="EMBL" id="KXH39011.1"/>
    </source>
</evidence>